<comment type="caution">
    <text evidence="5">The sequence shown here is derived from an EMBL/GenBank/DDBJ whole genome shotgun (WGS) entry which is preliminary data.</text>
</comment>
<protein>
    <recommendedName>
        <fullName evidence="4">Leucine-rich repeat-containing N-terminal plant-type domain-containing protein</fullName>
    </recommendedName>
</protein>
<keyword evidence="3" id="KW-0732">Signal</keyword>
<gene>
    <name evidence="5" type="ORF">R1flu_001156</name>
</gene>
<organism evidence="5 6">
    <name type="scientific">Riccia fluitans</name>
    <dbReference type="NCBI Taxonomy" id="41844"/>
    <lineage>
        <taxon>Eukaryota</taxon>
        <taxon>Viridiplantae</taxon>
        <taxon>Streptophyta</taxon>
        <taxon>Embryophyta</taxon>
        <taxon>Marchantiophyta</taxon>
        <taxon>Marchantiopsida</taxon>
        <taxon>Marchantiidae</taxon>
        <taxon>Marchantiales</taxon>
        <taxon>Ricciaceae</taxon>
        <taxon>Riccia</taxon>
    </lineage>
</organism>
<dbReference type="SUPFAM" id="SSF52058">
    <property type="entry name" value="L domain-like"/>
    <property type="match status" value="1"/>
</dbReference>
<feature type="chain" id="PRO_5044888295" description="Leucine-rich repeat-containing N-terminal plant-type domain-containing protein" evidence="3">
    <location>
        <begin position="28"/>
        <end position="154"/>
    </location>
</feature>
<dbReference type="InterPro" id="IPR032675">
    <property type="entry name" value="LRR_dom_sf"/>
</dbReference>
<evidence type="ECO:0000256" key="3">
    <source>
        <dbReference type="SAM" id="SignalP"/>
    </source>
</evidence>
<keyword evidence="6" id="KW-1185">Reference proteome</keyword>
<dbReference type="Gene3D" id="3.80.10.10">
    <property type="entry name" value="Ribonuclease Inhibitor"/>
    <property type="match status" value="1"/>
</dbReference>
<dbReference type="InterPro" id="IPR013210">
    <property type="entry name" value="LRR_N_plant-typ"/>
</dbReference>
<keyword evidence="2" id="KW-0677">Repeat</keyword>
<dbReference type="PANTHER" id="PTHR48010:SF58">
    <property type="entry name" value="RECEPTOR PROTEIN KINASE-LIKE PROTEIN ZAR1"/>
    <property type="match status" value="1"/>
</dbReference>
<evidence type="ECO:0000313" key="6">
    <source>
        <dbReference type="Proteomes" id="UP001605036"/>
    </source>
</evidence>
<dbReference type="AlphaFoldDB" id="A0ABD1Y2G5"/>
<feature type="signal peptide" evidence="3">
    <location>
        <begin position="1"/>
        <end position="27"/>
    </location>
</feature>
<sequence length="154" mass="17411">MRILNGEFGIILLFLCTRAVWLSRTDALMSTRRAVLQSAKDDLHARQAVQTLMEFKTSIRDDPNDIMVGWRLKDPQPCSWRGVVCDPKSMVPTVIAVEILNQQLEGLIPPWNPRDLLSLRRLDLSGNRFTGSILLNHIHSCTLSIVNCTISDTQ</sequence>
<evidence type="ECO:0000259" key="4">
    <source>
        <dbReference type="Pfam" id="PF08263"/>
    </source>
</evidence>
<dbReference type="Pfam" id="PF08263">
    <property type="entry name" value="LRRNT_2"/>
    <property type="match status" value="1"/>
</dbReference>
<keyword evidence="1" id="KW-0433">Leucine-rich repeat</keyword>
<dbReference type="InterPro" id="IPR050994">
    <property type="entry name" value="At_inactive_RLKs"/>
</dbReference>
<evidence type="ECO:0000256" key="2">
    <source>
        <dbReference type="ARBA" id="ARBA00022737"/>
    </source>
</evidence>
<dbReference type="EMBL" id="JBHFFA010000006">
    <property type="protein sequence ID" value="KAL2620951.1"/>
    <property type="molecule type" value="Genomic_DNA"/>
</dbReference>
<evidence type="ECO:0000313" key="5">
    <source>
        <dbReference type="EMBL" id="KAL2620951.1"/>
    </source>
</evidence>
<accession>A0ABD1Y2G5</accession>
<reference evidence="5 6" key="1">
    <citation type="submission" date="2024-09" db="EMBL/GenBank/DDBJ databases">
        <title>Chromosome-scale assembly of Riccia fluitans.</title>
        <authorList>
            <person name="Paukszto L."/>
            <person name="Sawicki J."/>
            <person name="Karawczyk K."/>
            <person name="Piernik-Szablinska J."/>
            <person name="Szczecinska M."/>
            <person name="Mazdziarz M."/>
        </authorList>
    </citation>
    <scope>NUCLEOTIDE SEQUENCE [LARGE SCALE GENOMIC DNA]</scope>
    <source>
        <strain evidence="5">Rf_01</strain>
        <tissue evidence="5">Aerial parts of the thallus</tissue>
    </source>
</reference>
<feature type="domain" description="Leucine-rich repeat-containing N-terminal plant-type" evidence="4">
    <location>
        <begin position="49"/>
        <end position="86"/>
    </location>
</feature>
<dbReference type="Proteomes" id="UP001605036">
    <property type="component" value="Unassembled WGS sequence"/>
</dbReference>
<evidence type="ECO:0000256" key="1">
    <source>
        <dbReference type="ARBA" id="ARBA00022614"/>
    </source>
</evidence>
<name>A0ABD1Y2G5_9MARC</name>
<proteinExistence type="predicted"/>
<dbReference type="PANTHER" id="PTHR48010">
    <property type="entry name" value="OS05G0588300 PROTEIN"/>
    <property type="match status" value="1"/>
</dbReference>